<proteinExistence type="predicted"/>
<dbReference type="GO" id="GO:0005634">
    <property type="term" value="C:nucleus"/>
    <property type="evidence" value="ECO:0007669"/>
    <property type="project" value="TreeGrafter"/>
</dbReference>
<keyword evidence="2" id="KW-1185">Reference proteome</keyword>
<dbReference type="EMBL" id="VUJU01010478">
    <property type="protein sequence ID" value="KAF0714184.1"/>
    <property type="molecule type" value="Genomic_DNA"/>
</dbReference>
<evidence type="ECO:0000313" key="2">
    <source>
        <dbReference type="Proteomes" id="UP000478052"/>
    </source>
</evidence>
<name>A0A6G0VY39_APHCR</name>
<sequence length="203" mass="23390">GRLAAVLCHGDDFCLETILDKNLKIKTHWNNTLAITRNPAEEKIFLKQEKMYLNLVQNPMPFNIIECHRYNEYKFVSSLIKEKMKLSGLLRFTCLITVNGHKGLVSLNKRYFYFILGEMVVASTFIEKDTCLFTLCGQVFPVTKDFLIPEVNDYSVVCSNVNDKVYMFLGPVSFINHDCHPNVQFHSISKTVLRKNITEHSTS</sequence>
<dbReference type="InterPro" id="IPR046341">
    <property type="entry name" value="SET_dom_sf"/>
</dbReference>
<evidence type="ECO:0000313" key="1">
    <source>
        <dbReference type="EMBL" id="KAF0714184.1"/>
    </source>
</evidence>
<dbReference type="GO" id="GO:0042799">
    <property type="term" value="F:histone H4K20 methyltransferase activity"/>
    <property type="evidence" value="ECO:0007669"/>
    <property type="project" value="TreeGrafter"/>
</dbReference>
<dbReference type="AlphaFoldDB" id="A0A6G0VY39"/>
<dbReference type="Gene3D" id="2.170.270.10">
    <property type="entry name" value="SET domain"/>
    <property type="match status" value="1"/>
</dbReference>
<dbReference type="SUPFAM" id="SSF82199">
    <property type="entry name" value="SET domain"/>
    <property type="match status" value="1"/>
</dbReference>
<dbReference type="OrthoDB" id="48306at2759"/>
<dbReference type="PANTHER" id="PTHR12977">
    <property type="entry name" value="SUPPRESSOR OF VARIEGATION 4-20-RELATED"/>
    <property type="match status" value="1"/>
</dbReference>
<accession>A0A6G0VY39</accession>
<dbReference type="Proteomes" id="UP000478052">
    <property type="component" value="Unassembled WGS sequence"/>
</dbReference>
<protein>
    <submittedName>
        <fullName evidence="1">Histone-lysine N-methyltransferase KMT5B-like</fullName>
    </submittedName>
</protein>
<keyword evidence="1" id="KW-0489">Methyltransferase</keyword>
<comment type="caution">
    <text evidence="1">The sequence shown here is derived from an EMBL/GenBank/DDBJ whole genome shotgun (WGS) entry which is preliminary data.</text>
</comment>
<feature type="non-terminal residue" evidence="1">
    <location>
        <position position="1"/>
    </location>
</feature>
<organism evidence="1 2">
    <name type="scientific">Aphis craccivora</name>
    <name type="common">Cowpea aphid</name>
    <dbReference type="NCBI Taxonomy" id="307492"/>
    <lineage>
        <taxon>Eukaryota</taxon>
        <taxon>Metazoa</taxon>
        <taxon>Ecdysozoa</taxon>
        <taxon>Arthropoda</taxon>
        <taxon>Hexapoda</taxon>
        <taxon>Insecta</taxon>
        <taxon>Pterygota</taxon>
        <taxon>Neoptera</taxon>
        <taxon>Paraneoptera</taxon>
        <taxon>Hemiptera</taxon>
        <taxon>Sternorrhyncha</taxon>
        <taxon>Aphidomorpha</taxon>
        <taxon>Aphidoidea</taxon>
        <taxon>Aphididae</taxon>
        <taxon>Aphidini</taxon>
        <taxon>Aphis</taxon>
        <taxon>Aphis</taxon>
    </lineage>
</organism>
<dbReference type="InterPro" id="IPR039977">
    <property type="entry name" value="Suv4-20/Set9"/>
</dbReference>
<keyword evidence="1" id="KW-0808">Transferase</keyword>
<reference evidence="1 2" key="1">
    <citation type="submission" date="2019-08" db="EMBL/GenBank/DDBJ databases">
        <title>Whole genome of Aphis craccivora.</title>
        <authorList>
            <person name="Voronova N.V."/>
            <person name="Shulinski R.S."/>
            <person name="Bandarenka Y.V."/>
            <person name="Zhorov D.G."/>
            <person name="Warner D."/>
        </authorList>
    </citation>
    <scope>NUCLEOTIDE SEQUENCE [LARGE SCALE GENOMIC DNA]</scope>
    <source>
        <strain evidence="1">180601</strain>
        <tissue evidence="1">Whole Body</tissue>
    </source>
</reference>
<gene>
    <name evidence="1" type="ORF">FWK35_00029995</name>
</gene>
<dbReference type="GO" id="GO:0032259">
    <property type="term" value="P:methylation"/>
    <property type="evidence" value="ECO:0007669"/>
    <property type="project" value="UniProtKB-KW"/>
</dbReference>
<dbReference type="PANTHER" id="PTHR12977:SF4">
    <property type="entry name" value="HISTONE-LYSINE N-METHYLTRANSFERASE KMT5B"/>
    <property type="match status" value="1"/>
</dbReference>